<dbReference type="CDD" id="cd00093">
    <property type="entry name" value="HTH_XRE"/>
    <property type="match status" value="1"/>
</dbReference>
<dbReference type="PROSITE" id="PS50943">
    <property type="entry name" value="HTH_CROC1"/>
    <property type="match status" value="1"/>
</dbReference>
<evidence type="ECO:0000259" key="2">
    <source>
        <dbReference type="PROSITE" id="PS50943"/>
    </source>
</evidence>
<protein>
    <recommendedName>
        <fullName evidence="2">HTH cro/C1-type domain-containing protein</fullName>
    </recommendedName>
</protein>
<dbReference type="InterPro" id="IPR050807">
    <property type="entry name" value="TransReg_Diox_bact_type"/>
</dbReference>
<dbReference type="Pfam" id="PF01381">
    <property type="entry name" value="HTH_3"/>
    <property type="match status" value="1"/>
</dbReference>
<comment type="caution">
    <text evidence="3">The sequence shown here is derived from an EMBL/GenBank/DDBJ whole genome shotgun (WGS) entry which is preliminary data.</text>
</comment>
<dbReference type="Gene3D" id="1.10.260.40">
    <property type="entry name" value="lambda repressor-like DNA-binding domains"/>
    <property type="match status" value="1"/>
</dbReference>
<dbReference type="PANTHER" id="PTHR46797">
    <property type="entry name" value="HTH-TYPE TRANSCRIPTIONAL REGULATOR"/>
    <property type="match status" value="1"/>
</dbReference>
<dbReference type="SMART" id="SM00530">
    <property type="entry name" value="HTH_XRE"/>
    <property type="match status" value="1"/>
</dbReference>
<reference evidence="3 4" key="1">
    <citation type="submission" date="2019-03" db="EMBL/GenBank/DDBJ databases">
        <title>Draft genome sequences of two Veillonella tobetsuensis clinical isolates from intraoperative bronchial fluids of elderly patients with pulmonary carcinoma.</title>
        <authorList>
            <person name="Akiyama T."/>
        </authorList>
    </citation>
    <scope>NUCLEOTIDE SEQUENCE [LARGE SCALE GENOMIC DNA]</scope>
    <source>
        <strain evidence="3 4">PAGU 1578</strain>
    </source>
</reference>
<gene>
    <name evidence="3" type="ORF">PAGU1578_07490</name>
</gene>
<dbReference type="GO" id="GO:0003677">
    <property type="term" value="F:DNA binding"/>
    <property type="evidence" value="ECO:0007669"/>
    <property type="project" value="UniProtKB-KW"/>
</dbReference>
<proteinExistence type="predicted"/>
<evidence type="ECO:0000313" key="3">
    <source>
        <dbReference type="EMBL" id="GCL67128.1"/>
    </source>
</evidence>
<feature type="domain" description="HTH cro/C1-type" evidence="2">
    <location>
        <begin position="40"/>
        <end position="96"/>
    </location>
</feature>
<sequence length="96" mass="11074">MKGTHNMETLDQYLAEQLKNPKFKKEWDELEDEYQIIENIVKARIEAHMTQTQLSEVTGITQSDISKIENGNGNPSLKTLRKIAHAFGKKLKIEFV</sequence>
<dbReference type="EMBL" id="BJCQ01000016">
    <property type="protein sequence ID" value="GCL67128.1"/>
    <property type="molecule type" value="Genomic_DNA"/>
</dbReference>
<dbReference type="SUPFAM" id="SSF47413">
    <property type="entry name" value="lambda repressor-like DNA-binding domains"/>
    <property type="match status" value="1"/>
</dbReference>
<evidence type="ECO:0000256" key="1">
    <source>
        <dbReference type="ARBA" id="ARBA00023125"/>
    </source>
</evidence>
<dbReference type="GO" id="GO:0005829">
    <property type="term" value="C:cytosol"/>
    <property type="evidence" value="ECO:0007669"/>
    <property type="project" value="TreeGrafter"/>
</dbReference>
<dbReference type="GO" id="GO:0003700">
    <property type="term" value="F:DNA-binding transcription factor activity"/>
    <property type="evidence" value="ECO:0007669"/>
    <property type="project" value="TreeGrafter"/>
</dbReference>
<dbReference type="InterPro" id="IPR010982">
    <property type="entry name" value="Lambda_DNA-bd_dom_sf"/>
</dbReference>
<dbReference type="AlphaFoldDB" id="A0A480B7P2"/>
<dbReference type="InterPro" id="IPR001387">
    <property type="entry name" value="Cro/C1-type_HTH"/>
</dbReference>
<evidence type="ECO:0000313" key="4">
    <source>
        <dbReference type="Proteomes" id="UP000300381"/>
    </source>
</evidence>
<dbReference type="PANTHER" id="PTHR46797:SF1">
    <property type="entry name" value="METHYLPHOSPHONATE SYNTHASE"/>
    <property type="match status" value="1"/>
</dbReference>
<name>A0A480B7P2_9FIRM</name>
<organism evidence="3 4">
    <name type="scientific">Veillonella tobetsuensis</name>
    <dbReference type="NCBI Taxonomy" id="1110546"/>
    <lineage>
        <taxon>Bacteria</taxon>
        <taxon>Bacillati</taxon>
        <taxon>Bacillota</taxon>
        <taxon>Negativicutes</taxon>
        <taxon>Veillonellales</taxon>
        <taxon>Veillonellaceae</taxon>
        <taxon>Veillonella</taxon>
    </lineage>
</organism>
<accession>A0A480B7P2</accession>
<dbReference type="Proteomes" id="UP000300381">
    <property type="component" value="Unassembled WGS sequence"/>
</dbReference>
<keyword evidence="1" id="KW-0238">DNA-binding</keyword>